<dbReference type="Proteomes" id="UP000309997">
    <property type="component" value="Unassembled WGS sequence"/>
</dbReference>
<sequence length="174" mass="19910">MMHSVPHLCSLSLSLDALLEYTGKDVEESTFELALFAESLYEMLQYQMGSRLLTFLQKPQIKFIRKRNRRKRQWGGMDVKDDKKSLGRHLKTNQPDDEKTVMEEDTSVDPIKKPKQEEESEAEEDPEEDPEGYEGKTSGDAEHEPRAGDERDKTEEAIEDKTDLKDAASGSVED</sequence>
<dbReference type="EMBL" id="RCHU02000008">
    <property type="protein sequence ID" value="KAL3581845.1"/>
    <property type="molecule type" value="Genomic_DNA"/>
</dbReference>
<keyword evidence="2" id="KW-1185">Reference proteome</keyword>
<protein>
    <submittedName>
        <fullName evidence="1">Uncharacterized protein</fullName>
    </submittedName>
</protein>
<comment type="caution">
    <text evidence="1">The sequence shown here is derived from an EMBL/GenBank/DDBJ whole genome shotgun (WGS) entry which is preliminary data.</text>
</comment>
<gene>
    <name evidence="1" type="ORF">D5086_016177</name>
</gene>
<organism evidence="1 2">
    <name type="scientific">Populus alba</name>
    <name type="common">White poplar</name>
    <dbReference type="NCBI Taxonomy" id="43335"/>
    <lineage>
        <taxon>Eukaryota</taxon>
        <taxon>Viridiplantae</taxon>
        <taxon>Streptophyta</taxon>
        <taxon>Embryophyta</taxon>
        <taxon>Tracheophyta</taxon>
        <taxon>Spermatophyta</taxon>
        <taxon>Magnoliopsida</taxon>
        <taxon>eudicotyledons</taxon>
        <taxon>Gunneridae</taxon>
        <taxon>Pentapetalae</taxon>
        <taxon>rosids</taxon>
        <taxon>fabids</taxon>
        <taxon>Malpighiales</taxon>
        <taxon>Salicaceae</taxon>
        <taxon>Saliceae</taxon>
        <taxon>Populus</taxon>
    </lineage>
</organism>
<evidence type="ECO:0000313" key="1">
    <source>
        <dbReference type="EMBL" id="KAL3581845.1"/>
    </source>
</evidence>
<name>A0ACC4BTW3_POPAL</name>
<evidence type="ECO:0000313" key="2">
    <source>
        <dbReference type="Proteomes" id="UP000309997"/>
    </source>
</evidence>
<reference evidence="1 2" key="1">
    <citation type="journal article" date="2024" name="Plant Biotechnol. J.">
        <title>Genome and CRISPR/Cas9 system of a widespread forest tree (Populus alba) in the world.</title>
        <authorList>
            <person name="Liu Y.J."/>
            <person name="Jiang P.F."/>
            <person name="Han X.M."/>
            <person name="Li X.Y."/>
            <person name="Wang H.M."/>
            <person name="Wang Y.J."/>
            <person name="Wang X.X."/>
            <person name="Zeng Q.Y."/>
        </authorList>
    </citation>
    <scope>NUCLEOTIDE SEQUENCE [LARGE SCALE GENOMIC DNA]</scope>
    <source>
        <strain evidence="2">cv. PAL-ZL1</strain>
    </source>
</reference>
<proteinExistence type="predicted"/>
<accession>A0ACC4BTW3</accession>